<dbReference type="Gene3D" id="3.40.630.30">
    <property type="match status" value="1"/>
</dbReference>
<dbReference type="PANTHER" id="PTHR47403:SF6">
    <property type="entry name" value="N-ACETYLTRANSFERASE DOMAIN-CONTAINING PROTEIN"/>
    <property type="match status" value="1"/>
</dbReference>
<dbReference type="Proteomes" id="UP000828390">
    <property type="component" value="Unassembled WGS sequence"/>
</dbReference>
<dbReference type="OrthoDB" id="6086192at2759"/>
<dbReference type="SUPFAM" id="SSF55729">
    <property type="entry name" value="Acyl-CoA N-acyltransferases (Nat)"/>
    <property type="match status" value="1"/>
</dbReference>
<sequence length="334" mass="38144">MKVSLPLMFLKHRSKYAADLLFREAGPGDKQAVLSLRQNVYRGLDYLPDYYDYFIADRNRKCIIGEMKNKPVVFGVMYAIDGGRSMIGQAGRVHERFERQGLFSAMNQFLNAYARSLGCRARVAMVETTLNMYTRSEKFKQTHTEITSKLHYAGVITHTVRDSLQHIVSSCDVSADIRTASPAEIQHLMEAEHRREYLFPNNSMLLDYIPYQSIPENIPLLFNRNVQIFSNVCCEESSPHGLLTAGSNFLCSHPPESYTIDVFGTDSTQLENHILFHLHRALQTTHGEFCLQIFVEKGYMAQELCNILVKLDIPKCNWYVEGGVAVKSIVEERL</sequence>
<dbReference type="PANTHER" id="PTHR47403">
    <property type="entry name" value="LOC100145250 PROTEIN"/>
    <property type="match status" value="1"/>
</dbReference>
<dbReference type="InterPro" id="IPR016181">
    <property type="entry name" value="Acyl_CoA_acyltransferase"/>
</dbReference>
<name>A0A9D4NCZ0_DREPO</name>
<evidence type="ECO:0000259" key="1">
    <source>
        <dbReference type="PROSITE" id="PS51186"/>
    </source>
</evidence>
<organism evidence="2 3">
    <name type="scientific">Dreissena polymorpha</name>
    <name type="common">Zebra mussel</name>
    <name type="synonym">Mytilus polymorpha</name>
    <dbReference type="NCBI Taxonomy" id="45954"/>
    <lineage>
        <taxon>Eukaryota</taxon>
        <taxon>Metazoa</taxon>
        <taxon>Spiralia</taxon>
        <taxon>Lophotrochozoa</taxon>
        <taxon>Mollusca</taxon>
        <taxon>Bivalvia</taxon>
        <taxon>Autobranchia</taxon>
        <taxon>Heteroconchia</taxon>
        <taxon>Euheterodonta</taxon>
        <taxon>Imparidentia</taxon>
        <taxon>Neoheterodontei</taxon>
        <taxon>Myida</taxon>
        <taxon>Dreissenoidea</taxon>
        <taxon>Dreissenidae</taxon>
        <taxon>Dreissena</taxon>
    </lineage>
</organism>
<protein>
    <recommendedName>
        <fullName evidence="1">N-acetyltransferase domain-containing protein</fullName>
    </recommendedName>
</protein>
<evidence type="ECO:0000313" key="3">
    <source>
        <dbReference type="Proteomes" id="UP000828390"/>
    </source>
</evidence>
<keyword evidence="3" id="KW-1185">Reference proteome</keyword>
<dbReference type="EMBL" id="JAIWYP010000001">
    <property type="protein sequence ID" value="KAH3891424.1"/>
    <property type="molecule type" value="Genomic_DNA"/>
</dbReference>
<dbReference type="AlphaFoldDB" id="A0A9D4NCZ0"/>
<accession>A0A9D4NCZ0</accession>
<gene>
    <name evidence="2" type="ORF">DPMN_015524</name>
</gene>
<proteinExistence type="predicted"/>
<dbReference type="InterPro" id="IPR000182">
    <property type="entry name" value="GNAT_dom"/>
</dbReference>
<dbReference type="InterPro" id="IPR056483">
    <property type="entry name" value="Hisat_C"/>
</dbReference>
<dbReference type="GO" id="GO:0016747">
    <property type="term" value="F:acyltransferase activity, transferring groups other than amino-acyl groups"/>
    <property type="evidence" value="ECO:0007669"/>
    <property type="project" value="InterPro"/>
</dbReference>
<evidence type="ECO:0000313" key="2">
    <source>
        <dbReference type="EMBL" id="KAH3891424.1"/>
    </source>
</evidence>
<dbReference type="PROSITE" id="PS51186">
    <property type="entry name" value="GNAT"/>
    <property type="match status" value="1"/>
</dbReference>
<comment type="caution">
    <text evidence="2">The sequence shown here is derived from an EMBL/GenBank/DDBJ whole genome shotgun (WGS) entry which is preliminary data.</text>
</comment>
<feature type="domain" description="N-acetyltransferase" evidence="1">
    <location>
        <begin position="20"/>
        <end position="174"/>
    </location>
</feature>
<reference evidence="2" key="1">
    <citation type="journal article" date="2019" name="bioRxiv">
        <title>The Genome of the Zebra Mussel, Dreissena polymorpha: A Resource for Invasive Species Research.</title>
        <authorList>
            <person name="McCartney M.A."/>
            <person name="Auch B."/>
            <person name="Kono T."/>
            <person name="Mallez S."/>
            <person name="Zhang Y."/>
            <person name="Obille A."/>
            <person name="Becker A."/>
            <person name="Abrahante J.E."/>
            <person name="Garbe J."/>
            <person name="Badalamenti J.P."/>
            <person name="Herman A."/>
            <person name="Mangelson H."/>
            <person name="Liachko I."/>
            <person name="Sullivan S."/>
            <person name="Sone E.D."/>
            <person name="Koren S."/>
            <person name="Silverstein K.A.T."/>
            <person name="Beckman K.B."/>
            <person name="Gohl D.M."/>
        </authorList>
    </citation>
    <scope>NUCLEOTIDE SEQUENCE</scope>
    <source>
        <strain evidence="2">Duluth1</strain>
        <tissue evidence="2">Whole animal</tissue>
    </source>
</reference>
<dbReference type="Pfam" id="PF24066">
    <property type="entry name" value="Hisat_C"/>
    <property type="match status" value="1"/>
</dbReference>
<reference evidence="2" key="2">
    <citation type="submission" date="2020-11" db="EMBL/GenBank/DDBJ databases">
        <authorList>
            <person name="McCartney M.A."/>
            <person name="Auch B."/>
            <person name="Kono T."/>
            <person name="Mallez S."/>
            <person name="Becker A."/>
            <person name="Gohl D.M."/>
            <person name="Silverstein K.A.T."/>
            <person name="Koren S."/>
            <person name="Bechman K.B."/>
            <person name="Herman A."/>
            <person name="Abrahante J.E."/>
            <person name="Garbe J."/>
        </authorList>
    </citation>
    <scope>NUCLEOTIDE SEQUENCE</scope>
    <source>
        <strain evidence="2">Duluth1</strain>
        <tissue evidence="2">Whole animal</tissue>
    </source>
</reference>